<keyword evidence="3 6" id="KW-1133">Transmembrane helix</keyword>
<feature type="transmembrane region" description="Helical" evidence="6">
    <location>
        <begin position="154"/>
        <end position="173"/>
    </location>
</feature>
<sequence length="617" mass="67575">MSVTNPESNPPAFKYVGLGLAVGSGVFIGASFVFKKKGLLASQRKYATEAGESHAYLKSPMWWTGMIIMVVGEILNFVAYAFADAVLVTPMGALSVVVCAILSSIFLKERLTLFGKVGCFLCIVGSVIIAVNAPEQKTDGNIRNYEKLFIAPGFLTWLSICVVSSLILVFFVAPRYGKKSMLVYITICSVIGGLSVSVTSGLGSAIILSIRGTNQFTYWFTYFLLAFIIVTLLVEINYLNKALELFNTAAVTPTYYVLFTAATIITSVILSQGMRAKAVSIVTIVFGFFTICAGILLLQLSKMDPEELREQKGVDRKSSLLVRMTQMQTGPEREEDAAHIEDPGMDSIRGGLGVVGSLMRAKSARSRISTCLDDDALHACAQHEHDGLERYQLYDRPMSFSPEPDGDARRTGKSIKFMPGTELPHGHHGQGTPLEPSAHEMPHMLVPILEKGEDAMPGKSEQSSLLGDDISLTDYHADVGDQTTATDMHRVGTSSPYDVDMLRMWHDEPVFDKMSNVASPTGIVEAYYDEEDAAERVHRAHAHPPRSLGILPRGRTHIFRRHTHDPNTSALGLGLFKSRKFSRGAHDPLAHRDALPHAKRVVSDSTRASCEAQQLLE</sequence>
<evidence type="ECO:0000256" key="1">
    <source>
        <dbReference type="ARBA" id="ARBA00004141"/>
    </source>
</evidence>
<proteinExistence type="predicted"/>
<dbReference type="SUPFAM" id="SSF103481">
    <property type="entry name" value="Multidrug resistance efflux transporter EmrE"/>
    <property type="match status" value="1"/>
</dbReference>
<evidence type="ECO:0000256" key="4">
    <source>
        <dbReference type="ARBA" id="ARBA00023136"/>
    </source>
</evidence>
<dbReference type="OrthoDB" id="6428174at2759"/>
<dbReference type="Proteomes" id="UP000232875">
    <property type="component" value="Unassembled WGS sequence"/>
</dbReference>
<dbReference type="GO" id="GO:0016020">
    <property type="term" value="C:membrane"/>
    <property type="evidence" value="ECO:0007669"/>
    <property type="project" value="UniProtKB-SubCell"/>
</dbReference>
<dbReference type="PANTHER" id="PTHR12570:SF92">
    <property type="entry name" value="SPICHTHYIN, ISOFORM B"/>
    <property type="match status" value="1"/>
</dbReference>
<dbReference type="PANTHER" id="PTHR12570">
    <property type="match status" value="1"/>
</dbReference>
<protein>
    <submittedName>
        <fullName evidence="7">Uncharacterized protein</fullName>
    </submittedName>
</protein>
<keyword evidence="4 6" id="KW-0472">Membrane</keyword>
<keyword evidence="2 6" id="KW-0812">Transmembrane</keyword>
<feature type="transmembrane region" description="Helical" evidence="6">
    <location>
        <begin position="114"/>
        <end position="134"/>
    </location>
</feature>
<dbReference type="EMBL" id="KZ454991">
    <property type="protein sequence ID" value="PKI83393.1"/>
    <property type="molecule type" value="Genomic_DNA"/>
</dbReference>
<name>A0A2N1JA23_9BASI</name>
<evidence type="ECO:0000313" key="8">
    <source>
        <dbReference type="Proteomes" id="UP000232875"/>
    </source>
</evidence>
<accession>A0A2N1JA23</accession>
<evidence type="ECO:0000256" key="6">
    <source>
        <dbReference type="SAM" id="Phobius"/>
    </source>
</evidence>
<dbReference type="InterPro" id="IPR037185">
    <property type="entry name" value="EmrE-like"/>
</dbReference>
<feature type="transmembrane region" description="Helical" evidence="6">
    <location>
        <begin position="88"/>
        <end position="107"/>
    </location>
</feature>
<gene>
    <name evidence="7" type="ORF">MVES_002514</name>
</gene>
<evidence type="ECO:0000313" key="7">
    <source>
        <dbReference type="EMBL" id="PKI83393.1"/>
    </source>
</evidence>
<dbReference type="GO" id="GO:0015095">
    <property type="term" value="F:magnesium ion transmembrane transporter activity"/>
    <property type="evidence" value="ECO:0007669"/>
    <property type="project" value="InterPro"/>
</dbReference>
<feature type="transmembrane region" description="Helical" evidence="6">
    <location>
        <begin position="12"/>
        <end position="34"/>
    </location>
</feature>
<evidence type="ECO:0000256" key="5">
    <source>
        <dbReference type="SAM" id="MobiDB-lite"/>
    </source>
</evidence>
<comment type="subcellular location">
    <subcellularLocation>
        <location evidence="1">Membrane</location>
        <topology evidence="1">Multi-pass membrane protein</topology>
    </subcellularLocation>
</comment>
<feature type="region of interest" description="Disordered" evidence="5">
    <location>
        <begin position="397"/>
        <end position="438"/>
    </location>
</feature>
<reference evidence="7 8" key="1">
    <citation type="submission" date="2017-10" db="EMBL/GenBank/DDBJ databases">
        <title>A novel species of cold-tolerant Malassezia isolated from bats.</title>
        <authorList>
            <person name="Lorch J.M."/>
            <person name="Palmer J.M."/>
            <person name="Vanderwolf K.J."/>
            <person name="Schmidt K.Z."/>
            <person name="Verant M.L."/>
            <person name="Weller T.J."/>
            <person name="Blehert D.S."/>
        </authorList>
    </citation>
    <scope>NUCLEOTIDE SEQUENCE [LARGE SCALE GENOMIC DNA]</scope>
    <source>
        <strain evidence="7 8">NWHC:44797-103</strain>
    </source>
</reference>
<feature type="transmembrane region" description="Helical" evidence="6">
    <location>
        <begin position="255"/>
        <end position="272"/>
    </location>
</feature>
<feature type="transmembrane region" description="Helical" evidence="6">
    <location>
        <begin position="182"/>
        <end position="210"/>
    </location>
</feature>
<feature type="transmembrane region" description="Helical" evidence="6">
    <location>
        <begin position="278"/>
        <end position="300"/>
    </location>
</feature>
<organism evidence="7 8">
    <name type="scientific">Malassezia vespertilionis</name>
    <dbReference type="NCBI Taxonomy" id="2020962"/>
    <lineage>
        <taxon>Eukaryota</taxon>
        <taxon>Fungi</taxon>
        <taxon>Dikarya</taxon>
        <taxon>Basidiomycota</taxon>
        <taxon>Ustilaginomycotina</taxon>
        <taxon>Malasseziomycetes</taxon>
        <taxon>Malasseziales</taxon>
        <taxon>Malasseziaceae</taxon>
        <taxon>Malassezia</taxon>
    </lineage>
</organism>
<dbReference type="Pfam" id="PF05653">
    <property type="entry name" value="Mg_trans_NIPA"/>
    <property type="match status" value="1"/>
</dbReference>
<dbReference type="InterPro" id="IPR008521">
    <property type="entry name" value="Mg_trans_NIPA"/>
</dbReference>
<dbReference type="AlphaFoldDB" id="A0A2N1JA23"/>
<feature type="transmembrane region" description="Helical" evidence="6">
    <location>
        <begin position="62"/>
        <end position="82"/>
    </location>
</feature>
<evidence type="ECO:0000256" key="2">
    <source>
        <dbReference type="ARBA" id="ARBA00022692"/>
    </source>
</evidence>
<feature type="transmembrane region" description="Helical" evidence="6">
    <location>
        <begin position="216"/>
        <end position="234"/>
    </location>
</feature>
<evidence type="ECO:0000256" key="3">
    <source>
        <dbReference type="ARBA" id="ARBA00022989"/>
    </source>
</evidence>
<keyword evidence="8" id="KW-1185">Reference proteome</keyword>